<dbReference type="GO" id="GO:0016567">
    <property type="term" value="P:protein ubiquitination"/>
    <property type="evidence" value="ECO:0007669"/>
    <property type="project" value="UniProtKB-UniPathway"/>
</dbReference>
<feature type="compositionally biased region" description="Polar residues" evidence="2">
    <location>
        <begin position="34"/>
        <end position="50"/>
    </location>
</feature>
<gene>
    <name evidence="4" type="ORF">GSOID_T00006972001</name>
</gene>
<feature type="region of interest" description="Disordered" evidence="2">
    <location>
        <begin position="1"/>
        <end position="59"/>
    </location>
</feature>
<dbReference type="PROSITE" id="PS50225">
    <property type="entry name" value="SOCS"/>
    <property type="match status" value="1"/>
</dbReference>
<dbReference type="PANTHER" id="PTHR12245:SF15">
    <property type="entry name" value="SPRY DOMAIN-CONTAINING SOCS BOX PROTEIN 2-LIKE ISOFORM X1"/>
    <property type="match status" value="1"/>
</dbReference>
<dbReference type="Gene3D" id="1.10.750.20">
    <property type="entry name" value="SOCS box"/>
    <property type="match status" value="1"/>
</dbReference>
<dbReference type="InterPro" id="IPR001496">
    <property type="entry name" value="SOCS_box"/>
</dbReference>
<evidence type="ECO:0000256" key="1">
    <source>
        <dbReference type="ARBA" id="ARBA00004906"/>
    </source>
</evidence>
<dbReference type="Proteomes" id="UP000001307">
    <property type="component" value="Unassembled WGS sequence"/>
</dbReference>
<accession>E4XWF3</accession>
<feature type="compositionally biased region" description="Basic residues" evidence="2">
    <location>
        <begin position="7"/>
        <end position="19"/>
    </location>
</feature>
<reference evidence="4" key="1">
    <citation type="journal article" date="2010" name="Science">
        <title>Plasticity of animal genome architecture unmasked by rapid evolution of a pelagic tunicate.</title>
        <authorList>
            <person name="Denoeud F."/>
            <person name="Henriet S."/>
            <person name="Mungpakdee S."/>
            <person name="Aury J.M."/>
            <person name="Da Silva C."/>
            <person name="Brinkmann H."/>
            <person name="Mikhaleva J."/>
            <person name="Olsen L.C."/>
            <person name="Jubin C."/>
            <person name="Canestro C."/>
            <person name="Bouquet J.M."/>
            <person name="Danks G."/>
            <person name="Poulain J."/>
            <person name="Campsteijn C."/>
            <person name="Adamski M."/>
            <person name="Cross I."/>
            <person name="Yadetie F."/>
            <person name="Muffato M."/>
            <person name="Louis A."/>
            <person name="Butcher S."/>
            <person name="Tsagkogeorga G."/>
            <person name="Konrad A."/>
            <person name="Singh S."/>
            <person name="Jensen M.F."/>
            <person name="Cong E.H."/>
            <person name="Eikeseth-Otteraa H."/>
            <person name="Noel B."/>
            <person name="Anthouard V."/>
            <person name="Porcel B.M."/>
            <person name="Kachouri-Lafond R."/>
            <person name="Nishino A."/>
            <person name="Ugolini M."/>
            <person name="Chourrout P."/>
            <person name="Nishida H."/>
            <person name="Aasland R."/>
            <person name="Huzurbazar S."/>
            <person name="Westhof E."/>
            <person name="Delsuc F."/>
            <person name="Lehrach H."/>
            <person name="Reinhardt R."/>
            <person name="Weissenbach J."/>
            <person name="Roy S.W."/>
            <person name="Artiguenave F."/>
            <person name="Postlethwait J.H."/>
            <person name="Manak J.R."/>
            <person name="Thompson E.M."/>
            <person name="Jaillon O."/>
            <person name="Du Pasquier L."/>
            <person name="Boudinot P."/>
            <person name="Liberles D.A."/>
            <person name="Volff J.N."/>
            <person name="Philippe H."/>
            <person name="Lenhard B."/>
            <person name="Roest Crollius H."/>
            <person name="Wincker P."/>
            <person name="Chourrout D."/>
        </authorList>
    </citation>
    <scope>NUCLEOTIDE SEQUENCE [LARGE SCALE GENOMIC DNA]</scope>
</reference>
<feature type="domain" description="SOCS box" evidence="3">
    <location>
        <begin position="270"/>
        <end position="324"/>
    </location>
</feature>
<dbReference type="Pfam" id="PF07525">
    <property type="entry name" value="SOCS_box"/>
    <property type="match status" value="1"/>
</dbReference>
<dbReference type="Pfam" id="PF00622">
    <property type="entry name" value="SPRY"/>
    <property type="match status" value="1"/>
</dbReference>
<evidence type="ECO:0000256" key="2">
    <source>
        <dbReference type="SAM" id="MobiDB-lite"/>
    </source>
</evidence>
<feature type="compositionally biased region" description="Low complexity" evidence="2">
    <location>
        <begin position="22"/>
        <end position="33"/>
    </location>
</feature>
<dbReference type="InterPro" id="IPR050672">
    <property type="entry name" value="FBXO45-Fsn/SPSB_families"/>
</dbReference>
<dbReference type="InParanoid" id="E4XWF3"/>
<dbReference type="SMART" id="SM00969">
    <property type="entry name" value="SOCS_box"/>
    <property type="match status" value="1"/>
</dbReference>
<dbReference type="InterPro" id="IPR043136">
    <property type="entry name" value="B30.2/SPRY_sf"/>
</dbReference>
<sequence length="378" mass="42957">MRDLSHVNRRRRRDCRRSFRWQDSQQQAQNEQQPSRARTTTNEQQDSNSGMRLRSGQIKPVQIRQIKREKSSLKRKMKCESRDIPYRIQHLQEKSQVGLEIQRANSWSKDDKSINIYITDDGLTLHRRPVSQSTDSIRGATGYNAERTLALASLRNPLRFAPPATRRSWGGNDESWGWDLGRNILLHNDRQSAPVGLVSSPNLNNNYHSYPKIDEADLTYTVPDSFLMALDMDAGKLGFMADGEWLGWAFDGLKGKELFPTVSCVWGHCEVTLKYINFSGTPLTLKELARRSVRLALPSREIATISKLVLPASLQRFLLNDGLKQKIRLNGLKSYAKRARLDLAEEETRAPVLRRGWPSSSPLEGASATSNNAGQFSH</sequence>
<feature type="region of interest" description="Disordered" evidence="2">
    <location>
        <begin position="354"/>
        <end position="378"/>
    </location>
</feature>
<feature type="compositionally biased region" description="Polar residues" evidence="2">
    <location>
        <begin position="358"/>
        <end position="378"/>
    </location>
</feature>
<dbReference type="AlphaFoldDB" id="E4XWF3"/>
<dbReference type="PANTHER" id="PTHR12245">
    <property type="entry name" value="SPRY DOMAIN CONTAINING SOCS BOX PROTEIN"/>
    <property type="match status" value="1"/>
</dbReference>
<evidence type="ECO:0000313" key="5">
    <source>
        <dbReference type="Proteomes" id="UP000001307"/>
    </source>
</evidence>
<dbReference type="GO" id="GO:0019005">
    <property type="term" value="C:SCF ubiquitin ligase complex"/>
    <property type="evidence" value="ECO:0007669"/>
    <property type="project" value="TreeGrafter"/>
</dbReference>
<keyword evidence="5" id="KW-1185">Reference proteome</keyword>
<protein>
    <recommendedName>
        <fullName evidence="3">SOCS box domain-containing protein</fullName>
    </recommendedName>
</protein>
<dbReference type="EMBL" id="FN653242">
    <property type="protein sequence ID" value="CBY14008.1"/>
    <property type="molecule type" value="Genomic_DNA"/>
</dbReference>
<dbReference type="InterPro" id="IPR013320">
    <property type="entry name" value="ConA-like_dom_sf"/>
</dbReference>
<name>E4XWF3_OIKDI</name>
<dbReference type="InterPro" id="IPR003877">
    <property type="entry name" value="SPRY_dom"/>
</dbReference>
<dbReference type="GO" id="GO:0043161">
    <property type="term" value="P:proteasome-mediated ubiquitin-dependent protein catabolic process"/>
    <property type="evidence" value="ECO:0007669"/>
    <property type="project" value="TreeGrafter"/>
</dbReference>
<dbReference type="OrthoDB" id="5547302at2759"/>
<organism evidence="4">
    <name type="scientific">Oikopleura dioica</name>
    <name type="common">Tunicate</name>
    <dbReference type="NCBI Taxonomy" id="34765"/>
    <lineage>
        <taxon>Eukaryota</taxon>
        <taxon>Metazoa</taxon>
        <taxon>Chordata</taxon>
        <taxon>Tunicata</taxon>
        <taxon>Appendicularia</taxon>
        <taxon>Copelata</taxon>
        <taxon>Oikopleuridae</taxon>
        <taxon>Oikopleura</taxon>
    </lineage>
</organism>
<evidence type="ECO:0000313" key="4">
    <source>
        <dbReference type="EMBL" id="CBY14008.1"/>
    </source>
</evidence>
<dbReference type="UniPathway" id="UPA00143"/>
<dbReference type="Gene3D" id="2.60.120.920">
    <property type="match status" value="1"/>
</dbReference>
<evidence type="ECO:0000259" key="3">
    <source>
        <dbReference type="PROSITE" id="PS50225"/>
    </source>
</evidence>
<comment type="pathway">
    <text evidence="1">Protein modification; protein ubiquitination.</text>
</comment>
<proteinExistence type="predicted"/>
<dbReference type="SUPFAM" id="SSF49899">
    <property type="entry name" value="Concanavalin A-like lectins/glucanases"/>
    <property type="match status" value="1"/>
</dbReference>